<reference evidence="1" key="1">
    <citation type="submission" date="2016-01" db="EMBL/GenBank/DDBJ databases">
        <authorList>
            <person name="Peeters C."/>
        </authorList>
    </citation>
    <scope>NUCLEOTIDE SEQUENCE [LARGE SCALE GENOMIC DNA]</scope>
    <source>
        <strain evidence="1">LMG 22937</strain>
    </source>
</reference>
<comment type="caution">
    <text evidence="1">The sequence shown here is derived from an EMBL/GenBank/DDBJ whole genome shotgun (WGS) entry which is preliminary data.</text>
</comment>
<evidence type="ECO:0000313" key="1">
    <source>
        <dbReference type="EMBL" id="SAL81594.1"/>
    </source>
</evidence>
<keyword evidence="2" id="KW-1185">Reference proteome</keyword>
<protein>
    <submittedName>
        <fullName evidence="1">Uncharacterized protein</fullName>
    </submittedName>
</protein>
<dbReference type="AlphaFoldDB" id="A0A158KKI8"/>
<dbReference type="Proteomes" id="UP000054925">
    <property type="component" value="Unassembled WGS sequence"/>
</dbReference>
<sequence>MEGVVLKALFSIRHAGFAVPRALSSGGIWLNYMLSNCSSPVLLPYLPCAPGWASCIPCWPVTLCEGFFRVQ</sequence>
<accession>A0A158KKI8</accession>
<name>A0A158KKI8_9BURK</name>
<proteinExistence type="predicted"/>
<gene>
    <name evidence="1" type="ORF">AWB67_05885</name>
</gene>
<dbReference type="EMBL" id="FCOL02000064">
    <property type="protein sequence ID" value="SAL81594.1"/>
    <property type="molecule type" value="Genomic_DNA"/>
</dbReference>
<organism evidence="1 2">
    <name type="scientific">Caballeronia terrestris</name>
    <dbReference type="NCBI Taxonomy" id="1226301"/>
    <lineage>
        <taxon>Bacteria</taxon>
        <taxon>Pseudomonadati</taxon>
        <taxon>Pseudomonadota</taxon>
        <taxon>Betaproteobacteria</taxon>
        <taxon>Burkholderiales</taxon>
        <taxon>Burkholderiaceae</taxon>
        <taxon>Caballeronia</taxon>
    </lineage>
</organism>
<evidence type="ECO:0000313" key="2">
    <source>
        <dbReference type="Proteomes" id="UP000054925"/>
    </source>
</evidence>